<keyword evidence="2" id="KW-0238">DNA-binding</keyword>
<dbReference type="AlphaFoldDB" id="A0A926N697"/>
<dbReference type="Gene3D" id="1.10.10.10">
    <property type="entry name" value="Winged helix-like DNA-binding domain superfamily/Winged helix DNA-binding domain"/>
    <property type="match status" value="1"/>
</dbReference>
<dbReference type="PANTHER" id="PTHR43132">
    <property type="entry name" value="ARSENICAL RESISTANCE OPERON REPRESSOR ARSR-RELATED"/>
    <property type="match status" value="1"/>
</dbReference>
<dbReference type="Pfam" id="PF01022">
    <property type="entry name" value="HTH_5"/>
    <property type="match status" value="1"/>
</dbReference>
<comment type="caution">
    <text evidence="5">The sequence shown here is derived from an EMBL/GenBank/DDBJ whole genome shotgun (WGS) entry which is preliminary data.</text>
</comment>
<dbReference type="CDD" id="cd00090">
    <property type="entry name" value="HTH_ARSR"/>
    <property type="match status" value="1"/>
</dbReference>
<evidence type="ECO:0000256" key="2">
    <source>
        <dbReference type="ARBA" id="ARBA00023125"/>
    </source>
</evidence>
<keyword evidence="3" id="KW-0804">Transcription</keyword>
<dbReference type="EMBL" id="JACXAH010000012">
    <property type="protein sequence ID" value="MBD1372634.1"/>
    <property type="molecule type" value="Genomic_DNA"/>
</dbReference>
<reference evidence="5" key="1">
    <citation type="submission" date="2020-09" db="EMBL/GenBank/DDBJ databases">
        <title>A novel bacterium of genus Hazenella, isolated from South China Sea.</title>
        <authorList>
            <person name="Huang H."/>
            <person name="Mo K."/>
            <person name="Hu Y."/>
        </authorList>
    </citation>
    <scope>NUCLEOTIDE SEQUENCE</scope>
    <source>
        <strain evidence="5">IB182357</strain>
    </source>
</reference>
<proteinExistence type="predicted"/>
<keyword evidence="1" id="KW-0805">Transcription regulation</keyword>
<dbReference type="InterPro" id="IPR051011">
    <property type="entry name" value="Metal_resp_trans_reg"/>
</dbReference>
<dbReference type="InterPro" id="IPR011991">
    <property type="entry name" value="ArsR-like_HTH"/>
</dbReference>
<gene>
    <name evidence="5" type="ORF">IC620_09735</name>
</gene>
<evidence type="ECO:0000256" key="1">
    <source>
        <dbReference type="ARBA" id="ARBA00023015"/>
    </source>
</evidence>
<dbReference type="InterPro" id="IPR001845">
    <property type="entry name" value="HTH_ArsR_DNA-bd_dom"/>
</dbReference>
<dbReference type="PANTHER" id="PTHR43132:SF6">
    <property type="entry name" value="HTH-TYPE TRANSCRIPTIONAL REPRESSOR CZRA"/>
    <property type="match status" value="1"/>
</dbReference>
<sequence>MKRNEHHFLKPETVENTARIFKALADPSRIKILYLLSQETCSVNHIAEMLGMTQSAVSHQLSLLRNLKLVKYNRDGNTYYYTYNDDHVITILNQVIEHVACE</sequence>
<name>A0A926N697_9BACL</name>
<dbReference type="PRINTS" id="PR00778">
    <property type="entry name" value="HTHARSR"/>
</dbReference>
<keyword evidence="6" id="KW-1185">Reference proteome</keyword>
<dbReference type="InterPro" id="IPR036388">
    <property type="entry name" value="WH-like_DNA-bd_sf"/>
</dbReference>
<evidence type="ECO:0000313" key="5">
    <source>
        <dbReference type="EMBL" id="MBD1372634.1"/>
    </source>
</evidence>
<evidence type="ECO:0000256" key="3">
    <source>
        <dbReference type="ARBA" id="ARBA00023163"/>
    </source>
</evidence>
<dbReference type="SUPFAM" id="SSF46785">
    <property type="entry name" value="Winged helix' DNA-binding domain"/>
    <property type="match status" value="1"/>
</dbReference>
<feature type="domain" description="HTH arsR-type" evidence="4">
    <location>
        <begin position="9"/>
        <end position="102"/>
    </location>
</feature>
<dbReference type="InterPro" id="IPR036390">
    <property type="entry name" value="WH_DNA-bd_sf"/>
</dbReference>
<evidence type="ECO:0000259" key="4">
    <source>
        <dbReference type="PROSITE" id="PS50987"/>
    </source>
</evidence>
<dbReference type="NCBIfam" id="NF033788">
    <property type="entry name" value="HTH_metalloreg"/>
    <property type="match status" value="1"/>
</dbReference>
<accession>A0A926N697</accession>
<dbReference type="GO" id="GO:0003677">
    <property type="term" value="F:DNA binding"/>
    <property type="evidence" value="ECO:0007669"/>
    <property type="project" value="UniProtKB-KW"/>
</dbReference>
<organism evidence="5 6">
    <name type="scientific">Polycladospora coralii</name>
    <dbReference type="NCBI Taxonomy" id="2771432"/>
    <lineage>
        <taxon>Bacteria</taxon>
        <taxon>Bacillati</taxon>
        <taxon>Bacillota</taxon>
        <taxon>Bacilli</taxon>
        <taxon>Bacillales</taxon>
        <taxon>Thermoactinomycetaceae</taxon>
        <taxon>Polycladospora</taxon>
    </lineage>
</organism>
<protein>
    <submittedName>
        <fullName evidence="5">Winged helix-turn-helix transcriptional regulator</fullName>
    </submittedName>
</protein>
<evidence type="ECO:0000313" key="6">
    <source>
        <dbReference type="Proteomes" id="UP000661691"/>
    </source>
</evidence>
<dbReference type="RefSeq" id="WP_191140560.1">
    <property type="nucleotide sequence ID" value="NZ_JACXAG020000006.1"/>
</dbReference>
<dbReference type="GO" id="GO:0003700">
    <property type="term" value="F:DNA-binding transcription factor activity"/>
    <property type="evidence" value="ECO:0007669"/>
    <property type="project" value="InterPro"/>
</dbReference>
<dbReference type="SMART" id="SM00418">
    <property type="entry name" value="HTH_ARSR"/>
    <property type="match status" value="1"/>
</dbReference>
<dbReference type="Proteomes" id="UP000661691">
    <property type="component" value="Unassembled WGS sequence"/>
</dbReference>
<dbReference type="PROSITE" id="PS50987">
    <property type="entry name" value="HTH_ARSR_2"/>
    <property type="match status" value="1"/>
</dbReference>